<keyword evidence="4" id="KW-1185">Reference proteome</keyword>
<protein>
    <submittedName>
        <fullName evidence="3">Phage tail family protein</fullName>
    </submittedName>
</protein>
<feature type="domain" description="DUF6558" evidence="1">
    <location>
        <begin position="4"/>
        <end position="136"/>
    </location>
</feature>
<accession>A0A949K5K8</accession>
<feature type="domain" description="Phage tail-like C-terminal" evidence="2">
    <location>
        <begin position="138"/>
        <end position="254"/>
    </location>
</feature>
<evidence type="ECO:0000259" key="2">
    <source>
        <dbReference type="Pfam" id="PF20753"/>
    </source>
</evidence>
<dbReference type="Pfam" id="PF20753">
    <property type="entry name" value="DUF6558_C"/>
    <property type="match status" value="1"/>
</dbReference>
<dbReference type="AlphaFoldDB" id="A0A949K5K8"/>
<evidence type="ECO:0000313" key="3">
    <source>
        <dbReference type="EMBL" id="MBU9735067.1"/>
    </source>
</evidence>
<dbReference type="EMBL" id="JAHQCW010000001">
    <property type="protein sequence ID" value="MBU9735067.1"/>
    <property type="molecule type" value="Genomic_DNA"/>
</dbReference>
<name>A0A949K5K8_9FIRM</name>
<dbReference type="InterPro" id="IPR046688">
    <property type="entry name" value="DUF6558_N"/>
</dbReference>
<dbReference type="RefSeq" id="WP_238720282.1">
    <property type="nucleotide sequence ID" value="NZ_JAHQCW010000001.1"/>
</dbReference>
<evidence type="ECO:0000313" key="4">
    <source>
        <dbReference type="Proteomes" id="UP000712157"/>
    </source>
</evidence>
<dbReference type="Proteomes" id="UP000712157">
    <property type="component" value="Unassembled WGS sequence"/>
</dbReference>
<dbReference type="Gene3D" id="2.60.120.860">
    <property type="match status" value="1"/>
</dbReference>
<gene>
    <name evidence="3" type="ORF">KTH89_00865</name>
</gene>
<organism evidence="3 4">
    <name type="scientific">Diplocloster agilis</name>
    <dbReference type="NCBI Taxonomy" id="2850323"/>
    <lineage>
        <taxon>Bacteria</taxon>
        <taxon>Bacillati</taxon>
        <taxon>Bacillota</taxon>
        <taxon>Clostridia</taxon>
        <taxon>Lachnospirales</taxon>
        <taxon>Lachnospiraceae</taxon>
        <taxon>Diplocloster</taxon>
    </lineage>
</organism>
<sequence>MPVYGTSFIYDGISSDRYQLLLAGIGDETDDEVDMGLNVEPLVSESPLPFKLDYGIQYSNPLSFRITVTHKDGSYFSYFQIREISAWLTGRQHPCWLQILHPEYDDVYYCCRATEIYKRKQYGKVIGLSILFTCNSSFGFSDEIIKSFQIDKPDYTFILYNDSDEETPVRPLITARMDPAFPTLKIENLTTNDTFQLDHILSGDTITINNQNQFILINDRYKNLGSDFNLGWIHLKRGINEIRVNGNSTLEFRYRYLLKGGDL</sequence>
<comment type="caution">
    <text evidence="3">The sequence shown here is derived from an EMBL/GenBank/DDBJ whole genome shotgun (WGS) entry which is preliminary data.</text>
</comment>
<proteinExistence type="predicted"/>
<evidence type="ECO:0000259" key="1">
    <source>
        <dbReference type="Pfam" id="PF20195"/>
    </source>
</evidence>
<reference evidence="3" key="1">
    <citation type="submission" date="2021-06" db="EMBL/GenBank/DDBJ databases">
        <title>Description of novel taxa of the family Lachnospiraceae.</title>
        <authorList>
            <person name="Chaplin A.V."/>
            <person name="Sokolova S.R."/>
            <person name="Pikina A.P."/>
            <person name="Korzhanova M."/>
            <person name="Belova V."/>
            <person name="Korostin D."/>
            <person name="Efimov B.A."/>
        </authorList>
    </citation>
    <scope>NUCLEOTIDE SEQUENCE</scope>
    <source>
        <strain evidence="3">ASD5720</strain>
    </source>
</reference>
<dbReference type="Pfam" id="PF20195">
    <property type="entry name" value="DUF6558"/>
    <property type="match status" value="1"/>
</dbReference>
<dbReference type="InterPro" id="IPR048276">
    <property type="entry name" value="Phage_tail-like_C"/>
</dbReference>